<dbReference type="CDD" id="cd00085">
    <property type="entry name" value="HNHc"/>
    <property type="match status" value="1"/>
</dbReference>
<keyword evidence="3" id="KW-0255">Endonuclease</keyword>
<dbReference type="Proteomes" id="UP001141933">
    <property type="component" value="Unassembled WGS sequence"/>
</dbReference>
<protein>
    <submittedName>
        <fullName evidence="3">HNH endonuclease signature motif containing protein</fullName>
    </submittedName>
</protein>
<evidence type="ECO:0000313" key="4">
    <source>
        <dbReference type="Proteomes" id="UP001141933"/>
    </source>
</evidence>
<gene>
    <name evidence="3" type="ORF">O6P32_10335</name>
</gene>
<evidence type="ECO:0000313" key="3">
    <source>
        <dbReference type="EMBL" id="MCZ8373099.1"/>
    </source>
</evidence>
<keyword evidence="3" id="KW-0378">Hydrolase</keyword>
<dbReference type="GO" id="GO:0004519">
    <property type="term" value="F:endonuclease activity"/>
    <property type="evidence" value="ECO:0007669"/>
    <property type="project" value="UniProtKB-KW"/>
</dbReference>
<proteinExistence type="predicted"/>
<dbReference type="Gene3D" id="1.10.30.50">
    <property type="match status" value="1"/>
</dbReference>
<dbReference type="InterPro" id="IPR052892">
    <property type="entry name" value="NA-targeting_endonuclease"/>
</dbReference>
<reference evidence="3" key="1">
    <citation type="submission" date="2022-12" db="EMBL/GenBank/DDBJ databases">
        <title>Phocaeicola acetigenes sp. nov., isolated feces from a healthy human.</title>
        <authorList>
            <person name="Do H."/>
            <person name="Ha Y.B."/>
            <person name="Kim J.-S."/>
            <person name="Suh M.K."/>
            <person name="Kim H.S."/>
            <person name="Lee J.-S."/>
        </authorList>
    </citation>
    <scope>NUCLEOTIDE SEQUENCE</scope>
    <source>
        <strain evidence="3">KGMB11183</strain>
    </source>
</reference>
<accession>A0ABT4PJ70</accession>
<sequence>MNFFNILSKKKVIKEEAVTPKQYYTFEEIENIAYKGFKDKWGVIGLKDNPNLFPAMFEWVTISEYKQILKFKHFRTDKDNYAPYITYIGNKPDVFLHDGKTSSPIYIKTTFHGSASIKYPVEKCIVHILAPIYEYMYRSSQKQVEDFSDVLEINYSPEAISQYENQMEQQRLEAEALHEREKIEEIKEKLLRKKRKQELEKIALQELMDEGEIFPEANKRPPIPKEVVDAVWNRDGGRCVYCGSTENLHLDHIIPFSKGGDTSVENLQLLCQKCNLQKSNKIG</sequence>
<evidence type="ECO:0000256" key="1">
    <source>
        <dbReference type="SAM" id="Coils"/>
    </source>
</evidence>
<dbReference type="PANTHER" id="PTHR33877">
    <property type="entry name" value="SLL1193 PROTEIN"/>
    <property type="match status" value="1"/>
</dbReference>
<comment type="caution">
    <text evidence="3">The sequence shown here is derived from an EMBL/GenBank/DDBJ whole genome shotgun (WGS) entry which is preliminary data.</text>
</comment>
<keyword evidence="3" id="KW-0540">Nuclease</keyword>
<dbReference type="InterPro" id="IPR002711">
    <property type="entry name" value="HNH"/>
</dbReference>
<organism evidence="3 4">
    <name type="scientific">Phocaeicola acetigenes</name>
    <dbReference type="NCBI Taxonomy" id="3016083"/>
    <lineage>
        <taxon>Bacteria</taxon>
        <taxon>Pseudomonadati</taxon>
        <taxon>Bacteroidota</taxon>
        <taxon>Bacteroidia</taxon>
        <taxon>Bacteroidales</taxon>
        <taxon>Bacteroidaceae</taxon>
        <taxon>Phocaeicola</taxon>
    </lineage>
</organism>
<name>A0ABT4PJ70_9BACT</name>
<evidence type="ECO:0000259" key="2">
    <source>
        <dbReference type="SMART" id="SM00507"/>
    </source>
</evidence>
<feature type="coiled-coil region" evidence="1">
    <location>
        <begin position="160"/>
        <end position="207"/>
    </location>
</feature>
<keyword evidence="4" id="KW-1185">Reference proteome</keyword>
<dbReference type="RefSeq" id="WP_269878410.1">
    <property type="nucleotide sequence ID" value="NZ_JAPZVM010000009.1"/>
</dbReference>
<dbReference type="SMART" id="SM00507">
    <property type="entry name" value="HNHc"/>
    <property type="match status" value="1"/>
</dbReference>
<dbReference type="EMBL" id="JAPZVM010000009">
    <property type="protein sequence ID" value="MCZ8373099.1"/>
    <property type="molecule type" value="Genomic_DNA"/>
</dbReference>
<dbReference type="Pfam" id="PF01844">
    <property type="entry name" value="HNH"/>
    <property type="match status" value="1"/>
</dbReference>
<feature type="domain" description="HNH nuclease" evidence="2">
    <location>
        <begin position="226"/>
        <end position="276"/>
    </location>
</feature>
<dbReference type="InterPro" id="IPR003615">
    <property type="entry name" value="HNH_nuc"/>
</dbReference>
<keyword evidence="1" id="KW-0175">Coiled coil</keyword>
<dbReference type="PANTHER" id="PTHR33877:SF1">
    <property type="entry name" value="TYPE IV METHYL-DIRECTED RESTRICTION ENZYME ECOKMCRA"/>
    <property type="match status" value="1"/>
</dbReference>